<dbReference type="OrthoDB" id="7967559at2"/>
<reference evidence="7" key="2">
    <citation type="journal article" date="2019" name="Int. J. Syst. Evol. Microbiol.">
        <title>The Global Catalogue of Microorganisms (GCM) 10K type strain sequencing project: providing services to taxonomists for standard genome sequencing and annotation.</title>
        <authorList>
            <consortium name="The Broad Institute Genomics Platform"/>
            <consortium name="The Broad Institute Genome Sequencing Center for Infectious Disease"/>
            <person name="Wu L."/>
            <person name="Ma J."/>
        </authorList>
    </citation>
    <scope>NUCLEOTIDE SEQUENCE [LARGE SCALE GENOMIC DNA]</scope>
    <source>
        <strain evidence="7">NBRC 107715</strain>
    </source>
</reference>
<organism evidence="4 6">
    <name type="scientific">Methylobacterium oxalidis</name>
    <dbReference type="NCBI Taxonomy" id="944322"/>
    <lineage>
        <taxon>Bacteria</taxon>
        <taxon>Pseudomonadati</taxon>
        <taxon>Pseudomonadota</taxon>
        <taxon>Alphaproteobacteria</taxon>
        <taxon>Hyphomicrobiales</taxon>
        <taxon>Methylobacteriaceae</taxon>
        <taxon>Methylobacterium</taxon>
    </lineage>
</organism>
<dbReference type="GO" id="GO:0030313">
    <property type="term" value="C:cell envelope"/>
    <property type="evidence" value="ECO:0007669"/>
    <property type="project" value="UniProtKB-SubCell"/>
</dbReference>
<evidence type="ECO:0000313" key="5">
    <source>
        <dbReference type="EMBL" id="GLS67449.1"/>
    </source>
</evidence>
<dbReference type="Proteomes" id="UP000321960">
    <property type="component" value="Unassembled WGS sequence"/>
</dbReference>
<reference evidence="4 6" key="3">
    <citation type="submission" date="2019-07" db="EMBL/GenBank/DDBJ databases">
        <title>Whole genome shotgun sequence of Methylobacterium oxalidis NBRC 107715.</title>
        <authorList>
            <person name="Hosoyama A."/>
            <person name="Uohara A."/>
            <person name="Ohji S."/>
            <person name="Ichikawa N."/>
        </authorList>
    </citation>
    <scope>NUCLEOTIDE SEQUENCE [LARGE SCALE GENOMIC DNA]</scope>
    <source>
        <strain evidence="4 6">NBRC 107715</strain>
    </source>
</reference>
<evidence type="ECO:0000259" key="3">
    <source>
        <dbReference type="Pfam" id="PF07940"/>
    </source>
</evidence>
<evidence type="ECO:0000313" key="7">
    <source>
        <dbReference type="Proteomes" id="UP001156856"/>
    </source>
</evidence>
<dbReference type="EMBL" id="BSPK01000112">
    <property type="protein sequence ID" value="GLS67449.1"/>
    <property type="molecule type" value="Genomic_DNA"/>
</dbReference>
<gene>
    <name evidence="5" type="ORF">GCM10007888_58330</name>
    <name evidence="4" type="ORF">MOX02_12280</name>
</gene>
<feature type="domain" description="Heparinase II/III-like C-terminal" evidence="3">
    <location>
        <begin position="655"/>
        <end position="796"/>
    </location>
</feature>
<evidence type="ECO:0000256" key="2">
    <source>
        <dbReference type="SAM" id="MobiDB-lite"/>
    </source>
</evidence>
<feature type="region of interest" description="Disordered" evidence="2">
    <location>
        <begin position="161"/>
        <end position="182"/>
    </location>
</feature>
<reference evidence="5" key="1">
    <citation type="journal article" date="2014" name="Int. J. Syst. Evol. Microbiol.">
        <title>Complete genome of a new Firmicutes species belonging to the dominant human colonic microbiota ('Ruminococcus bicirculans') reveals two chromosomes and a selective capacity to utilize plant glucans.</title>
        <authorList>
            <consortium name="NISC Comparative Sequencing Program"/>
            <person name="Wegmann U."/>
            <person name="Louis P."/>
            <person name="Goesmann A."/>
            <person name="Henrissat B."/>
            <person name="Duncan S.H."/>
            <person name="Flint H.J."/>
        </authorList>
    </citation>
    <scope>NUCLEOTIDE SEQUENCE</scope>
    <source>
        <strain evidence="5">NBRC 107715</strain>
    </source>
</reference>
<comment type="subcellular location">
    <subcellularLocation>
        <location evidence="1">Cell envelope</location>
    </subcellularLocation>
</comment>
<feature type="compositionally biased region" description="Basic and acidic residues" evidence="2">
    <location>
        <begin position="161"/>
        <end position="172"/>
    </location>
</feature>
<evidence type="ECO:0000313" key="6">
    <source>
        <dbReference type="Proteomes" id="UP000321960"/>
    </source>
</evidence>
<dbReference type="InterPro" id="IPR008929">
    <property type="entry name" value="Chondroitin_lyas"/>
</dbReference>
<dbReference type="Gene3D" id="1.50.10.100">
    <property type="entry name" value="Chondroitin AC/alginate lyase"/>
    <property type="match status" value="1"/>
</dbReference>
<proteinExistence type="predicted"/>
<dbReference type="GO" id="GO:0016829">
    <property type="term" value="F:lyase activity"/>
    <property type="evidence" value="ECO:0007669"/>
    <property type="project" value="InterPro"/>
</dbReference>
<reference evidence="5" key="4">
    <citation type="submission" date="2023-01" db="EMBL/GenBank/DDBJ databases">
        <title>Draft genome sequence of Methylobacterium oxalidis strain NBRC 107715.</title>
        <authorList>
            <person name="Sun Q."/>
            <person name="Mori K."/>
        </authorList>
    </citation>
    <scope>NUCLEOTIDE SEQUENCE</scope>
    <source>
        <strain evidence="5">NBRC 107715</strain>
    </source>
</reference>
<keyword evidence="7" id="KW-1185">Reference proteome</keyword>
<comment type="caution">
    <text evidence="4">The sequence shown here is derived from an EMBL/GenBank/DDBJ whole genome shotgun (WGS) entry which is preliminary data.</text>
</comment>
<dbReference type="EMBL" id="BJZU01000017">
    <property type="protein sequence ID" value="GEP03190.1"/>
    <property type="molecule type" value="Genomic_DNA"/>
</dbReference>
<protein>
    <recommendedName>
        <fullName evidence="3">Heparinase II/III-like C-terminal domain-containing protein</fullName>
    </recommendedName>
</protein>
<name>A0A512IZQ1_9HYPH</name>
<evidence type="ECO:0000256" key="1">
    <source>
        <dbReference type="ARBA" id="ARBA00004196"/>
    </source>
</evidence>
<dbReference type="AlphaFoldDB" id="A0A512IZQ1"/>
<accession>A0A512IZQ1</accession>
<dbReference type="Pfam" id="PF07940">
    <property type="entry name" value="Hepar_II_III_C"/>
    <property type="match status" value="1"/>
</dbReference>
<sequence length="885" mass="92175">MHPEEPPAATDLLPVSFRHAGGAAPGPGAGEHLIAARNRWSRAVLDFEGVASEAWCSLEARIAWDAEEEAGHALDFALVGFDFLAADGSGLDLDHVPGLARSLLDPHSAWIPGPAYQPAGSARTRTAALRIAFRVPAPACHLAVTVRSWRNTHPFTIVDARLRQAPDRDDAPGTRPRRLGPEAEPLRLDLVPGAGLVLRGQIYAARPDEHAARARIAYADAEGASIAPPYPDTVSVPGFGAVINLGAHQQTRRFTLNLKPPPGAASVTVAFERWEDADARDAVDLLAAPEIALEDDLRLESLCGDDVLDAPGFLERLGAALGLPPGARAAWVPDQAEAAAAPRALLALRTLQGLARPVPIPEDGALALRLAGKPDWPLPAAPEWREDPFRSVAWRLEYQSLAWLAGLRPPAEAAGTAGRDLAIRLAVGWSRANPWGQPADPLSLHPEALATRADALTDLLAAPLEAEAADVLVGEIVRHGFALAEIVGQGTLSHSLLQVRAAAALTGIARALPRLPLASYWDSLARTALAGSFPAALSEPALHRRLEVLTLGRALAAALDGAAPGPEIAGRVAAALPALSALLDPTGRLPPFGDSPAGIDHGAWLARLSAGQALVARLDAVPAPGPAIDAEAGTLAARADGPERGWSHFACTFPGQSPQGHADCGSFVFAAQSRRWIVEAGGSEQAETGPARHYLLSARAHNVAILDGAEPAAGRGRLLGSLALDGGSAHAIGTSVHGPDLRHVRTFVLLDDLAGVAVIDRFAGRGPLAFAGRAHLAPDAVLALSDPRRVLAQAEGRRLALVPLALDGAAAGVEILCGRDGRPGTMEGFLARGGGGLRPGNVLRYAFTGRDSVCGGLLIVVENGAEERLNRLLAGETLMRFLAGA</sequence>
<dbReference type="InterPro" id="IPR012480">
    <property type="entry name" value="Hepar_II_III_C"/>
</dbReference>
<evidence type="ECO:0000313" key="4">
    <source>
        <dbReference type="EMBL" id="GEP03190.1"/>
    </source>
</evidence>
<dbReference type="Gene3D" id="2.70.98.70">
    <property type="match status" value="1"/>
</dbReference>
<dbReference type="Proteomes" id="UP001156856">
    <property type="component" value="Unassembled WGS sequence"/>
</dbReference>